<keyword evidence="2" id="KW-1185">Reference proteome</keyword>
<proteinExistence type="predicted"/>
<gene>
    <name evidence="1" type="ORF">BDY19DRAFT_904028</name>
</gene>
<accession>A0ACB8UDL8</accession>
<name>A0ACB8UDL8_9APHY</name>
<protein>
    <submittedName>
        <fullName evidence="1">Uncharacterized protein</fullName>
    </submittedName>
</protein>
<organism evidence="1 2">
    <name type="scientific">Irpex rosettiformis</name>
    <dbReference type="NCBI Taxonomy" id="378272"/>
    <lineage>
        <taxon>Eukaryota</taxon>
        <taxon>Fungi</taxon>
        <taxon>Dikarya</taxon>
        <taxon>Basidiomycota</taxon>
        <taxon>Agaricomycotina</taxon>
        <taxon>Agaricomycetes</taxon>
        <taxon>Polyporales</taxon>
        <taxon>Irpicaceae</taxon>
        <taxon>Irpex</taxon>
    </lineage>
</organism>
<dbReference type="EMBL" id="MU274904">
    <property type="protein sequence ID" value="KAI0092341.1"/>
    <property type="molecule type" value="Genomic_DNA"/>
</dbReference>
<evidence type="ECO:0000313" key="2">
    <source>
        <dbReference type="Proteomes" id="UP001055072"/>
    </source>
</evidence>
<dbReference type="Proteomes" id="UP001055072">
    <property type="component" value="Unassembled WGS sequence"/>
</dbReference>
<comment type="caution">
    <text evidence="1">The sequence shown here is derived from an EMBL/GenBank/DDBJ whole genome shotgun (WGS) entry which is preliminary data.</text>
</comment>
<evidence type="ECO:0000313" key="1">
    <source>
        <dbReference type="EMBL" id="KAI0092341.1"/>
    </source>
</evidence>
<reference evidence="1" key="1">
    <citation type="journal article" date="2021" name="Environ. Microbiol.">
        <title>Gene family expansions and transcriptome signatures uncover fungal adaptations to wood decay.</title>
        <authorList>
            <person name="Hage H."/>
            <person name="Miyauchi S."/>
            <person name="Viragh M."/>
            <person name="Drula E."/>
            <person name="Min B."/>
            <person name="Chaduli D."/>
            <person name="Navarro D."/>
            <person name="Favel A."/>
            <person name="Norest M."/>
            <person name="Lesage-Meessen L."/>
            <person name="Balint B."/>
            <person name="Merenyi Z."/>
            <person name="de Eugenio L."/>
            <person name="Morin E."/>
            <person name="Martinez A.T."/>
            <person name="Baldrian P."/>
            <person name="Stursova M."/>
            <person name="Martinez M.J."/>
            <person name="Novotny C."/>
            <person name="Magnuson J.K."/>
            <person name="Spatafora J.W."/>
            <person name="Maurice S."/>
            <person name="Pangilinan J."/>
            <person name="Andreopoulos W."/>
            <person name="LaButti K."/>
            <person name="Hundley H."/>
            <person name="Na H."/>
            <person name="Kuo A."/>
            <person name="Barry K."/>
            <person name="Lipzen A."/>
            <person name="Henrissat B."/>
            <person name="Riley R."/>
            <person name="Ahrendt S."/>
            <person name="Nagy L.G."/>
            <person name="Grigoriev I.V."/>
            <person name="Martin F."/>
            <person name="Rosso M.N."/>
        </authorList>
    </citation>
    <scope>NUCLEOTIDE SEQUENCE</scope>
    <source>
        <strain evidence="1">CBS 384.51</strain>
    </source>
</reference>
<sequence length="198" mass="22454">MSLDAYGCPELCRLDLGGVQKTLLHTVQTRLAQTRWQLNEEREERMRLERQLLQPAPGPPPSEYMTSIKMSISSSSESTLMDFDEDIWGSDESKGEDFLPAVPELCERQAQGTLVHENETLATEIQQLRQLLSAERASREALEQGLSSMRQSLEKERQLRIQAERSLRSIAPMHVPSMMEALTRLAQLTDKVMLVDGL</sequence>